<dbReference type="STRING" id="1261131.lam_535"/>
<proteinExistence type="inferred from homology"/>
<dbReference type="Pfam" id="PF05698">
    <property type="entry name" value="Trigger_C"/>
    <property type="match status" value="1"/>
</dbReference>
<dbReference type="PANTHER" id="PTHR30560:SF3">
    <property type="entry name" value="TRIGGER FACTOR-LIKE PROTEIN TIG, CHLOROPLASTIC"/>
    <property type="match status" value="1"/>
</dbReference>
<dbReference type="EC" id="5.2.1.8" evidence="3 10"/>
<dbReference type="InterPro" id="IPR037041">
    <property type="entry name" value="Trigger_fac_C_sf"/>
</dbReference>
<name>U6B5E4_9HYPH</name>
<evidence type="ECO:0000256" key="6">
    <source>
        <dbReference type="ARBA" id="ARBA00023186"/>
    </source>
</evidence>
<dbReference type="HAMAP" id="MF_00303">
    <property type="entry name" value="Trigger_factor_Tig"/>
    <property type="match status" value="1"/>
</dbReference>
<dbReference type="GO" id="GO:0005737">
    <property type="term" value="C:cytoplasm"/>
    <property type="evidence" value="ECO:0007669"/>
    <property type="project" value="UniProtKB-SubCell"/>
</dbReference>
<dbReference type="GO" id="GO:0043335">
    <property type="term" value="P:protein unfolding"/>
    <property type="evidence" value="ECO:0007669"/>
    <property type="project" value="TreeGrafter"/>
</dbReference>
<sequence length="462" mass="52490">MQVIENVSDGLKRELDIILSSDQLIDSFNERLEDIKSKANIKGFRPGKVPLSHIKSMYGKSILSEIVDETIKEKVPDILSKRNDRAAMQPNIVINDGQEDVLSLLLQGSVDLKLSLSYEVMPEIEIQPFDDLVITREICDIDQSEINKHALEIAENNRSFEVKDGVSSVGDRITIDYNIAVDDMVLKDHSKENFQFILGSDDIFSISTDSFVGTKVGDSKKIDFSFPDDYYVESLAGKNAIFSFSIKKIEFADPAVVNDDLAIRLGLESESKMIEMVSKQLNHRIEMISRQKIKRQILDYLDNKYQFDVPESLVNAEYNSILQHVKSEISASGQNIEDNDVLKEEDLRDYKILANRRVRSGIVLGTIGSKQSIQVTDDEMKSAISQHLRRFPGREKQMIEYFQKNSSAIDSIRAPIFEEKVIDYFISEVKIVDNKLSMKQFLSNPHGISDYFSQDEDSNKSS</sequence>
<dbReference type="GO" id="GO:0015031">
    <property type="term" value="P:protein transport"/>
    <property type="evidence" value="ECO:0007669"/>
    <property type="project" value="UniProtKB-UniRule"/>
</dbReference>
<dbReference type="SUPFAM" id="SSF102735">
    <property type="entry name" value="Trigger factor ribosome-binding domain"/>
    <property type="match status" value="1"/>
</dbReference>
<dbReference type="NCBIfam" id="TIGR00115">
    <property type="entry name" value="tig"/>
    <property type="match status" value="1"/>
</dbReference>
<gene>
    <name evidence="10 14" type="primary">tig</name>
    <name evidence="14" type="ORF">lam_535</name>
</gene>
<dbReference type="Pfam" id="PF05697">
    <property type="entry name" value="Trigger_N"/>
    <property type="match status" value="1"/>
</dbReference>
<keyword evidence="5 10" id="KW-0697">Rotamase</keyword>
<dbReference type="Pfam" id="PF00254">
    <property type="entry name" value="FKBP_C"/>
    <property type="match status" value="1"/>
</dbReference>
<dbReference type="PATRIC" id="fig|1261131.3.peg.509"/>
<dbReference type="HOGENOM" id="CLU_033058_2_2_5"/>
<dbReference type="InterPro" id="IPR036611">
    <property type="entry name" value="Trigger_fac_ribosome-bd_sf"/>
</dbReference>
<dbReference type="SUPFAM" id="SSF109998">
    <property type="entry name" value="Triger factor/SurA peptide-binding domain-like"/>
    <property type="match status" value="1"/>
</dbReference>
<evidence type="ECO:0000259" key="13">
    <source>
        <dbReference type="Pfam" id="PF05698"/>
    </source>
</evidence>
<dbReference type="Gene3D" id="1.10.3120.10">
    <property type="entry name" value="Trigger factor, C-terminal domain"/>
    <property type="match status" value="1"/>
</dbReference>
<dbReference type="RefSeq" id="WP_023466270.1">
    <property type="nucleotide sequence ID" value="NC_022793.1"/>
</dbReference>
<dbReference type="PIRSF" id="PIRSF003095">
    <property type="entry name" value="Trigger_factor"/>
    <property type="match status" value="1"/>
</dbReference>
<dbReference type="eggNOG" id="COG0544">
    <property type="taxonomic scope" value="Bacteria"/>
</dbReference>
<evidence type="ECO:0000313" key="15">
    <source>
        <dbReference type="Proteomes" id="UP000017862"/>
    </source>
</evidence>
<organism evidence="14 15">
    <name type="scientific">Candidatus Liberibacter americanus str. Sao Paulo</name>
    <dbReference type="NCBI Taxonomy" id="1261131"/>
    <lineage>
        <taxon>Bacteria</taxon>
        <taxon>Pseudomonadati</taxon>
        <taxon>Pseudomonadota</taxon>
        <taxon>Alphaproteobacteria</taxon>
        <taxon>Hyphomicrobiales</taxon>
        <taxon>Rhizobiaceae</taxon>
        <taxon>Liberibacter</taxon>
    </lineage>
</organism>
<protein>
    <recommendedName>
        <fullName evidence="4 10">Trigger factor</fullName>
        <shortName evidence="10">TF</shortName>
        <ecNumber evidence="3 10">5.2.1.8</ecNumber>
    </recommendedName>
    <alternativeName>
        <fullName evidence="9 10">PPIase</fullName>
    </alternativeName>
</protein>
<evidence type="ECO:0000256" key="2">
    <source>
        <dbReference type="ARBA" id="ARBA00005464"/>
    </source>
</evidence>
<evidence type="ECO:0000256" key="8">
    <source>
        <dbReference type="ARBA" id="ARBA00024849"/>
    </source>
</evidence>
<comment type="function">
    <text evidence="8 10">Involved in protein export. Acts as a chaperone by maintaining the newly synthesized protein in an open conformation. Functions as a peptidyl-prolyl cis-trans isomerase.</text>
</comment>
<keyword evidence="7 10" id="KW-0413">Isomerase</keyword>
<feature type="domain" description="Trigger factor ribosome-binding bacterial" evidence="12">
    <location>
        <begin position="1"/>
        <end position="149"/>
    </location>
</feature>
<dbReference type="PANTHER" id="PTHR30560">
    <property type="entry name" value="TRIGGER FACTOR CHAPERONE AND PEPTIDYL-PROLYL CIS/TRANS ISOMERASE"/>
    <property type="match status" value="1"/>
</dbReference>
<dbReference type="GO" id="GO:0051083">
    <property type="term" value="P:'de novo' cotranslational protein folding"/>
    <property type="evidence" value="ECO:0007669"/>
    <property type="project" value="TreeGrafter"/>
</dbReference>
<comment type="similarity">
    <text evidence="2 10">Belongs to the FKBP-type PPIase family. Tig subfamily.</text>
</comment>
<evidence type="ECO:0000256" key="1">
    <source>
        <dbReference type="ARBA" id="ARBA00000971"/>
    </source>
</evidence>
<evidence type="ECO:0000256" key="5">
    <source>
        <dbReference type="ARBA" id="ARBA00023110"/>
    </source>
</evidence>
<dbReference type="Proteomes" id="UP000017862">
    <property type="component" value="Chromosome"/>
</dbReference>
<dbReference type="InterPro" id="IPR046357">
    <property type="entry name" value="PPIase_dom_sf"/>
</dbReference>
<dbReference type="EMBL" id="CP006604">
    <property type="protein sequence ID" value="AHA27888.1"/>
    <property type="molecule type" value="Genomic_DNA"/>
</dbReference>
<dbReference type="Gene3D" id="3.10.50.40">
    <property type="match status" value="1"/>
</dbReference>
<keyword evidence="6 10" id="KW-0143">Chaperone</keyword>
<dbReference type="InterPro" id="IPR027304">
    <property type="entry name" value="Trigger_fact/SurA_dom_sf"/>
</dbReference>
<comment type="catalytic activity">
    <reaction evidence="1 10">
        <text>[protein]-peptidylproline (omega=180) = [protein]-peptidylproline (omega=0)</text>
        <dbReference type="Rhea" id="RHEA:16237"/>
        <dbReference type="Rhea" id="RHEA-COMP:10747"/>
        <dbReference type="Rhea" id="RHEA-COMP:10748"/>
        <dbReference type="ChEBI" id="CHEBI:83833"/>
        <dbReference type="ChEBI" id="CHEBI:83834"/>
        <dbReference type="EC" id="5.2.1.8"/>
    </reaction>
</comment>
<dbReference type="GO" id="GO:0044183">
    <property type="term" value="F:protein folding chaperone"/>
    <property type="evidence" value="ECO:0007669"/>
    <property type="project" value="TreeGrafter"/>
</dbReference>
<keyword evidence="10" id="KW-0963">Cytoplasm</keyword>
<comment type="domain">
    <text evidence="10">Consists of 3 domains; the N-terminus binds the ribosome, the middle domain has PPIase activity, while the C-terminus has intrinsic chaperone activity on its own.</text>
</comment>
<feature type="domain" description="PPIase FKBP-type" evidence="11">
    <location>
        <begin position="169"/>
        <end position="245"/>
    </location>
</feature>
<dbReference type="GO" id="GO:0003755">
    <property type="term" value="F:peptidyl-prolyl cis-trans isomerase activity"/>
    <property type="evidence" value="ECO:0007669"/>
    <property type="project" value="UniProtKB-UniRule"/>
</dbReference>
<dbReference type="InterPro" id="IPR005215">
    <property type="entry name" value="Trig_fac"/>
</dbReference>
<evidence type="ECO:0000313" key="14">
    <source>
        <dbReference type="EMBL" id="AHA27888.1"/>
    </source>
</evidence>
<dbReference type="InterPro" id="IPR008881">
    <property type="entry name" value="Trigger_fac_ribosome-bd_bac"/>
</dbReference>
<dbReference type="GO" id="GO:0051301">
    <property type="term" value="P:cell division"/>
    <property type="evidence" value="ECO:0007669"/>
    <property type="project" value="UniProtKB-KW"/>
</dbReference>
<keyword evidence="15" id="KW-1185">Reference proteome</keyword>
<dbReference type="AlphaFoldDB" id="U6B5E4"/>
<evidence type="ECO:0000259" key="12">
    <source>
        <dbReference type="Pfam" id="PF05697"/>
    </source>
</evidence>
<keyword evidence="10" id="KW-0131">Cell cycle</keyword>
<dbReference type="SUPFAM" id="SSF54534">
    <property type="entry name" value="FKBP-like"/>
    <property type="match status" value="1"/>
</dbReference>
<dbReference type="Gene3D" id="3.30.70.1050">
    <property type="entry name" value="Trigger factor ribosome-binding domain"/>
    <property type="match status" value="1"/>
</dbReference>
<accession>U6B5E4</accession>
<comment type="subcellular location">
    <subcellularLocation>
        <location evidence="10">Cytoplasm</location>
    </subcellularLocation>
    <text evidence="10">About half TF is bound to the ribosome near the polypeptide exit tunnel while the other half is free in the cytoplasm.</text>
</comment>
<reference evidence="14 15" key="1">
    <citation type="journal article" date="2014" name="Mol. Plant Microbe Interact.">
        <title>The complete genome sequence of Candidatus Liberibacter americanus, associated with citrus Huanglongbing.</title>
        <authorList>
            <person name="Wulff N.A."/>
            <person name="Zhang S."/>
            <person name="Setubal J.C."/>
            <person name="Almeida N.F."/>
            <person name="Martins E.C."/>
            <person name="Harakava R."/>
            <person name="Kumar D."/>
            <person name="Rangel L.T."/>
            <person name="Foissac X."/>
            <person name="Bove J."/>
            <person name="Gabriel D.W."/>
        </authorList>
    </citation>
    <scope>NUCLEOTIDE SEQUENCE [LARGE SCALE GENOMIC DNA]</scope>
    <source>
        <strain evidence="14 15">Sao Paulo</strain>
    </source>
</reference>
<evidence type="ECO:0000256" key="4">
    <source>
        <dbReference type="ARBA" id="ARBA00016902"/>
    </source>
</evidence>
<evidence type="ECO:0000256" key="9">
    <source>
        <dbReference type="ARBA" id="ARBA00029986"/>
    </source>
</evidence>
<dbReference type="KEGG" id="lar:lam_535"/>
<evidence type="ECO:0000259" key="11">
    <source>
        <dbReference type="Pfam" id="PF00254"/>
    </source>
</evidence>
<evidence type="ECO:0000256" key="7">
    <source>
        <dbReference type="ARBA" id="ARBA00023235"/>
    </source>
</evidence>
<keyword evidence="10" id="KW-0132">Cell division</keyword>
<evidence type="ECO:0000256" key="3">
    <source>
        <dbReference type="ARBA" id="ARBA00013194"/>
    </source>
</evidence>
<dbReference type="InterPro" id="IPR001179">
    <property type="entry name" value="PPIase_FKBP_dom"/>
</dbReference>
<feature type="domain" description="Trigger factor C-terminal" evidence="13">
    <location>
        <begin position="275"/>
        <end position="425"/>
    </location>
</feature>
<dbReference type="GO" id="GO:0043022">
    <property type="term" value="F:ribosome binding"/>
    <property type="evidence" value="ECO:0007669"/>
    <property type="project" value="TreeGrafter"/>
</dbReference>
<evidence type="ECO:0000256" key="10">
    <source>
        <dbReference type="HAMAP-Rule" id="MF_00303"/>
    </source>
</evidence>
<dbReference type="InterPro" id="IPR008880">
    <property type="entry name" value="Trigger_fac_C"/>
</dbReference>